<keyword evidence="2" id="KW-0201">Cytochrome c-type biogenesis</keyword>
<keyword evidence="8" id="KW-1185">Reference proteome</keyword>
<feature type="domain" description="Thioredoxin" evidence="6">
    <location>
        <begin position="218"/>
        <end position="357"/>
    </location>
</feature>
<dbReference type="Proteomes" id="UP001597393">
    <property type="component" value="Unassembled WGS sequence"/>
</dbReference>
<dbReference type="SUPFAM" id="SSF52833">
    <property type="entry name" value="Thioredoxin-like"/>
    <property type="match status" value="1"/>
</dbReference>
<evidence type="ECO:0000256" key="4">
    <source>
        <dbReference type="ARBA" id="ARBA00023284"/>
    </source>
</evidence>
<evidence type="ECO:0000313" key="7">
    <source>
        <dbReference type="EMBL" id="MFD2598729.1"/>
    </source>
</evidence>
<dbReference type="Pfam" id="PF00578">
    <property type="entry name" value="AhpC-TSA"/>
    <property type="match status" value="1"/>
</dbReference>
<dbReference type="RefSeq" id="WP_380868858.1">
    <property type="nucleotide sequence ID" value="NZ_JBHUMA010000006.1"/>
</dbReference>
<comment type="caution">
    <text evidence="7">The sequence shown here is derived from an EMBL/GenBank/DDBJ whole genome shotgun (WGS) entry which is preliminary data.</text>
</comment>
<dbReference type="InterPro" id="IPR000866">
    <property type="entry name" value="AhpC/TSA"/>
</dbReference>
<dbReference type="PROSITE" id="PS00194">
    <property type="entry name" value="THIOREDOXIN_1"/>
    <property type="match status" value="1"/>
</dbReference>
<evidence type="ECO:0000313" key="8">
    <source>
        <dbReference type="Proteomes" id="UP001597393"/>
    </source>
</evidence>
<evidence type="ECO:0000256" key="3">
    <source>
        <dbReference type="ARBA" id="ARBA00023157"/>
    </source>
</evidence>
<evidence type="ECO:0000259" key="6">
    <source>
        <dbReference type="PROSITE" id="PS51352"/>
    </source>
</evidence>
<keyword evidence="5" id="KW-0732">Signal</keyword>
<comment type="subcellular location">
    <subcellularLocation>
        <location evidence="1">Cell envelope</location>
    </subcellularLocation>
</comment>
<evidence type="ECO:0000256" key="1">
    <source>
        <dbReference type="ARBA" id="ARBA00004196"/>
    </source>
</evidence>
<sequence>MKNIVLMILLMSLSSGIMAQQTVVNGDIAGHGDGQLIINSSHNGESKIDTVNIKNGKFTWKGYLKEPQNLLIKFPSKNFQFYADNNEHISIVGTADSISRLRVYGSKVQDEADLHKKSLQDLTDKEMAIYKLWGEASEEERSGLEKRIYALRRERRERGVEYISKNPDSYFSLNLVNNDAITGSYEDIAPTFKLLSSRMQRTVQGIRLAERLELLKRSRLGEEMFDFTQNDQDGNAVNFNDFRGKYVLVDFWASWCGPCRAENPNVLAEYNKYKEKNFTVLGISLDEDALKWKEAIKQDQLPWLQVSDLKGFDNEVSAYYGIGAIPSTLLVDPDGKIIAKDLRGEMLSSKLKELFED</sequence>
<dbReference type="InterPro" id="IPR017937">
    <property type="entry name" value="Thioredoxin_CS"/>
</dbReference>
<dbReference type="InterPro" id="IPR013766">
    <property type="entry name" value="Thioredoxin_domain"/>
</dbReference>
<dbReference type="Gene3D" id="3.40.30.10">
    <property type="entry name" value="Glutaredoxin"/>
    <property type="match status" value="1"/>
</dbReference>
<dbReference type="CDD" id="cd02966">
    <property type="entry name" value="TlpA_like_family"/>
    <property type="match status" value="1"/>
</dbReference>
<feature type="signal peptide" evidence="5">
    <location>
        <begin position="1"/>
        <end position="19"/>
    </location>
</feature>
<dbReference type="PANTHER" id="PTHR42852:SF6">
    <property type="entry name" value="THIOL:DISULFIDE INTERCHANGE PROTEIN DSBE"/>
    <property type="match status" value="1"/>
</dbReference>
<keyword evidence="4" id="KW-0676">Redox-active center</keyword>
<accession>A0ABW5NIJ9</accession>
<organism evidence="7 8">
    <name type="scientific">Sphingobacterium corticis</name>
    <dbReference type="NCBI Taxonomy" id="1812823"/>
    <lineage>
        <taxon>Bacteria</taxon>
        <taxon>Pseudomonadati</taxon>
        <taxon>Bacteroidota</taxon>
        <taxon>Sphingobacteriia</taxon>
        <taxon>Sphingobacteriales</taxon>
        <taxon>Sphingobacteriaceae</taxon>
        <taxon>Sphingobacterium</taxon>
    </lineage>
</organism>
<proteinExistence type="predicted"/>
<dbReference type="InterPro" id="IPR036249">
    <property type="entry name" value="Thioredoxin-like_sf"/>
</dbReference>
<evidence type="ECO:0000256" key="2">
    <source>
        <dbReference type="ARBA" id="ARBA00022748"/>
    </source>
</evidence>
<dbReference type="InterPro" id="IPR050553">
    <property type="entry name" value="Thioredoxin_ResA/DsbE_sf"/>
</dbReference>
<dbReference type="PANTHER" id="PTHR42852">
    <property type="entry name" value="THIOL:DISULFIDE INTERCHANGE PROTEIN DSBE"/>
    <property type="match status" value="1"/>
</dbReference>
<evidence type="ECO:0000256" key="5">
    <source>
        <dbReference type="SAM" id="SignalP"/>
    </source>
</evidence>
<reference evidence="8" key="1">
    <citation type="journal article" date="2019" name="Int. J. Syst. Evol. Microbiol.">
        <title>The Global Catalogue of Microorganisms (GCM) 10K type strain sequencing project: providing services to taxonomists for standard genome sequencing and annotation.</title>
        <authorList>
            <consortium name="The Broad Institute Genomics Platform"/>
            <consortium name="The Broad Institute Genome Sequencing Center for Infectious Disease"/>
            <person name="Wu L."/>
            <person name="Ma J."/>
        </authorList>
    </citation>
    <scope>NUCLEOTIDE SEQUENCE [LARGE SCALE GENOMIC DNA]</scope>
    <source>
        <strain evidence="8">KCTC 42248</strain>
    </source>
</reference>
<name>A0ABW5NIJ9_9SPHI</name>
<dbReference type="PROSITE" id="PS51352">
    <property type="entry name" value="THIOREDOXIN_2"/>
    <property type="match status" value="1"/>
</dbReference>
<dbReference type="Pfam" id="PF14289">
    <property type="entry name" value="DUF4369"/>
    <property type="match status" value="1"/>
</dbReference>
<gene>
    <name evidence="7" type="ORF">ACFSQ3_07175</name>
</gene>
<feature type="chain" id="PRO_5046440914" evidence="5">
    <location>
        <begin position="20"/>
        <end position="357"/>
    </location>
</feature>
<dbReference type="EMBL" id="JBHUMA010000006">
    <property type="protein sequence ID" value="MFD2598729.1"/>
    <property type="molecule type" value="Genomic_DNA"/>
</dbReference>
<dbReference type="InterPro" id="IPR025380">
    <property type="entry name" value="DUF4369"/>
</dbReference>
<protein>
    <submittedName>
        <fullName evidence="7">Redoxin domain-containing protein</fullName>
    </submittedName>
</protein>
<keyword evidence="3" id="KW-1015">Disulfide bond</keyword>